<evidence type="ECO:0000313" key="11">
    <source>
        <dbReference type="Proteomes" id="UP000559117"/>
    </source>
</evidence>
<evidence type="ECO:0000256" key="5">
    <source>
        <dbReference type="ARBA" id="ARBA00020164"/>
    </source>
</evidence>
<comment type="catalytic activity">
    <reaction evidence="1 9">
        <text>(2S)-2-acetolactate + H(+) = (R)-acetoin + CO2</text>
        <dbReference type="Rhea" id="RHEA:21580"/>
        <dbReference type="ChEBI" id="CHEBI:15378"/>
        <dbReference type="ChEBI" id="CHEBI:15686"/>
        <dbReference type="ChEBI" id="CHEBI:16526"/>
        <dbReference type="ChEBI" id="CHEBI:58476"/>
        <dbReference type="EC" id="4.1.1.5"/>
    </reaction>
</comment>
<gene>
    <name evidence="10" type="ORF">HNR32_002210</name>
</gene>
<evidence type="ECO:0000256" key="2">
    <source>
        <dbReference type="ARBA" id="ARBA00005170"/>
    </source>
</evidence>
<keyword evidence="8 9" id="KW-0456">Lyase</keyword>
<name>A0A840UVY7_9FIRM</name>
<dbReference type="UniPathway" id="UPA00626">
    <property type="reaction ID" value="UER00678"/>
</dbReference>
<evidence type="ECO:0000256" key="1">
    <source>
        <dbReference type="ARBA" id="ARBA00001784"/>
    </source>
</evidence>
<organism evidence="10 11">
    <name type="scientific">Pectinatus brassicae</name>
    <dbReference type="NCBI Taxonomy" id="862415"/>
    <lineage>
        <taxon>Bacteria</taxon>
        <taxon>Bacillati</taxon>
        <taxon>Bacillota</taxon>
        <taxon>Negativicutes</taxon>
        <taxon>Selenomonadales</taxon>
        <taxon>Selenomonadaceae</taxon>
        <taxon>Pectinatus</taxon>
    </lineage>
</organism>
<dbReference type="CDD" id="cd17299">
    <property type="entry name" value="acetolactate_decarboxylase"/>
    <property type="match status" value="1"/>
</dbReference>
<evidence type="ECO:0000256" key="8">
    <source>
        <dbReference type="ARBA" id="ARBA00023239"/>
    </source>
</evidence>
<evidence type="ECO:0000256" key="4">
    <source>
        <dbReference type="ARBA" id="ARBA00013204"/>
    </source>
</evidence>
<evidence type="ECO:0000256" key="9">
    <source>
        <dbReference type="PIRNR" id="PIRNR001332"/>
    </source>
</evidence>
<dbReference type="EC" id="4.1.1.5" evidence="4 9"/>
<dbReference type="GO" id="GO:0047605">
    <property type="term" value="F:acetolactate decarboxylase activity"/>
    <property type="evidence" value="ECO:0007669"/>
    <property type="project" value="UniProtKB-UniRule"/>
</dbReference>
<dbReference type="PIRSF" id="PIRSF001332">
    <property type="entry name" value="Acetolac_decarb"/>
    <property type="match status" value="1"/>
</dbReference>
<dbReference type="GO" id="GO:0045151">
    <property type="term" value="P:acetoin biosynthetic process"/>
    <property type="evidence" value="ECO:0007669"/>
    <property type="project" value="UniProtKB-UniRule"/>
</dbReference>
<keyword evidence="11" id="KW-1185">Reference proteome</keyword>
<evidence type="ECO:0000313" key="10">
    <source>
        <dbReference type="EMBL" id="MBB5337053.1"/>
    </source>
</evidence>
<dbReference type="Gene3D" id="3.30.1330.80">
    <property type="entry name" value="Hypothetical protein, similar to alpha- acetolactate decarboxylase, domain 2"/>
    <property type="match status" value="2"/>
</dbReference>
<dbReference type="Proteomes" id="UP000559117">
    <property type="component" value="Unassembled WGS sequence"/>
</dbReference>
<dbReference type="SUPFAM" id="SSF117856">
    <property type="entry name" value="AF0104/ALDC/Ptd012-like"/>
    <property type="match status" value="1"/>
</dbReference>
<keyword evidence="7 9" id="KW-0005">Acetoin biosynthesis</keyword>
<keyword evidence="6 9" id="KW-0210">Decarboxylase</keyword>
<dbReference type="PANTHER" id="PTHR35524">
    <property type="entry name" value="ALPHA-ACETOLACTATE DECARBOXYLASE"/>
    <property type="match status" value="1"/>
</dbReference>
<sequence length="235" mass="26609">MDKTGEVYQISTMSSLLDGVYDGALTYDQIKEHGDFGIGTFDHLDGELIAFDGKFYRLRGGEAIPLGSEDSTPFSTITYFNPQKKYKIDEPMTKKSFETLVKDLIPSENLYYAILIEGTFKKVSTRTVSYQEHYVPMVQAVKEQESIEFENTKGTIVGFWTPAYAQGIAVAGYHFHFIDESLQKGGHVFDYIIDKGTVYIDQKTHMNLYTPTTKAFLNAQLSRKDLLKEINITEG</sequence>
<dbReference type="InterPro" id="IPR005128">
    <property type="entry name" value="Acetolactate_a_deCO2ase"/>
</dbReference>
<evidence type="ECO:0000256" key="6">
    <source>
        <dbReference type="ARBA" id="ARBA00022793"/>
    </source>
</evidence>
<comment type="pathway">
    <text evidence="2 9">Polyol metabolism; (R,R)-butane-2,3-diol biosynthesis; (R,R)-butane-2,3-diol from pyruvate: step 2/3.</text>
</comment>
<dbReference type="Pfam" id="PF03306">
    <property type="entry name" value="AAL_decarboxy"/>
    <property type="match status" value="1"/>
</dbReference>
<dbReference type="NCBIfam" id="TIGR01252">
    <property type="entry name" value="acetolac_decarb"/>
    <property type="match status" value="1"/>
</dbReference>
<evidence type="ECO:0000256" key="3">
    <source>
        <dbReference type="ARBA" id="ARBA00007106"/>
    </source>
</evidence>
<proteinExistence type="inferred from homology"/>
<dbReference type="AlphaFoldDB" id="A0A840UVY7"/>
<comment type="similarity">
    <text evidence="3 9">Belongs to the alpha-acetolactate decarboxylase family.</text>
</comment>
<protein>
    <recommendedName>
        <fullName evidence="5 9">Alpha-acetolactate decarboxylase</fullName>
        <ecNumber evidence="4 9">4.1.1.5</ecNumber>
    </recommendedName>
</protein>
<accession>A0A840UVY7</accession>
<dbReference type="RefSeq" id="WP_183862556.1">
    <property type="nucleotide sequence ID" value="NZ_JACHFH010000032.1"/>
</dbReference>
<dbReference type="EMBL" id="JACHFH010000032">
    <property type="protein sequence ID" value="MBB5337053.1"/>
    <property type="molecule type" value="Genomic_DNA"/>
</dbReference>
<reference evidence="10 11" key="1">
    <citation type="submission" date="2020-08" db="EMBL/GenBank/DDBJ databases">
        <title>Genomic Encyclopedia of Type Strains, Phase IV (KMG-IV): sequencing the most valuable type-strain genomes for metagenomic binning, comparative biology and taxonomic classification.</title>
        <authorList>
            <person name="Goeker M."/>
        </authorList>
    </citation>
    <scope>NUCLEOTIDE SEQUENCE [LARGE SCALE GENOMIC DNA]</scope>
    <source>
        <strain evidence="10 11">DSM 24661</strain>
    </source>
</reference>
<dbReference type="PANTHER" id="PTHR35524:SF1">
    <property type="entry name" value="ALPHA-ACETOLACTATE DECARBOXYLASE"/>
    <property type="match status" value="1"/>
</dbReference>
<evidence type="ECO:0000256" key="7">
    <source>
        <dbReference type="ARBA" id="ARBA00023061"/>
    </source>
</evidence>
<comment type="caution">
    <text evidence="10">The sequence shown here is derived from an EMBL/GenBank/DDBJ whole genome shotgun (WGS) entry which is preliminary data.</text>
</comment>